<dbReference type="SUPFAM" id="SSF55073">
    <property type="entry name" value="Nucleotide cyclase"/>
    <property type="match status" value="1"/>
</dbReference>
<dbReference type="Proteomes" id="UP000019276">
    <property type="component" value="Unassembled WGS sequence"/>
</dbReference>
<dbReference type="eggNOG" id="COG2199">
    <property type="taxonomic scope" value="Bacteria"/>
</dbReference>
<evidence type="ECO:0000256" key="1">
    <source>
        <dbReference type="SAM" id="Phobius"/>
    </source>
</evidence>
<evidence type="ECO:0000259" key="2">
    <source>
        <dbReference type="PROSITE" id="PS50883"/>
    </source>
</evidence>
<protein>
    <recommendedName>
        <fullName evidence="7">Diguanylate cyclase/phosphodiesterase</fullName>
    </recommendedName>
</protein>
<dbReference type="InterPro" id="IPR043128">
    <property type="entry name" value="Rev_trsase/Diguanyl_cyclase"/>
</dbReference>
<dbReference type="InterPro" id="IPR001633">
    <property type="entry name" value="EAL_dom"/>
</dbReference>
<gene>
    <name evidence="5" type="ORF">DS2_05815</name>
</gene>
<keyword evidence="1" id="KW-1133">Transmembrane helix</keyword>
<dbReference type="OrthoDB" id="5894408at2"/>
<keyword evidence="1" id="KW-0812">Transmembrane</keyword>
<dbReference type="GO" id="GO:0016020">
    <property type="term" value="C:membrane"/>
    <property type="evidence" value="ECO:0007669"/>
    <property type="project" value="InterPro"/>
</dbReference>
<dbReference type="InterPro" id="IPR050706">
    <property type="entry name" value="Cyclic-di-GMP_PDE-like"/>
</dbReference>
<dbReference type="InterPro" id="IPR003660">
    <property type="entry name" value="HAMP_dom"/>
</dbReference>
<evidence type="ECO:0000313" key="5">
    <source>
        <dbReference type="EMBL" id="EWH11061.1"/>
    </source>
</evidence>
<feature type="domain" description="EAL" evidence="2">
    <location>
        <begin position="399"/>
        <end position="639"/>
    </location>
</feature>
<dbReference type="CDD" id="cd01948">
    <property type="entry name" value="EAL"/>
    <property type="match status" value="1"/>
</dbReference>
<dbReference type="PROSITE" id="PS50883">
    <property type="entry name" value="EAL"/>
    <property type="match status" value="1"/>
</dbReference>
<dbReference type="Pfam" id="PF00990">
    <property type="entry name" value="GGDEF"/>
    <property type="match status" value="1"/>
</dbReference>
<dbReference type="STRING" id="1328313.DS2_05815"/>
<dbReference type="InterPro" id="IPR035919">
    <property type="entry name" value="EAL_sf"/>
</dbReference>
<dbReference type="SUPFAM" id="SSF141868">
    <property type="entry name" value="EAL domain-like"/>
    <property type="match status" value="1"/>
</dbReference>
<name>W7QGQ2_9ALTE</name>
<organism evidence="5 6">
    <name type="scientific">Catenovulum agarivorans DS-2</name>
    <dbReference type="NCBI Taxonomy" id="1328313"/>
    <lineage>
        <taxon>Bacteria</taxon>
        <taxon>Pseudomonadati</taxon>
        <taxon>Pseudomonadota</taxon>
        <taxon>Gammaproteobacteria</taxon>
        <taxon>Alteromonadales</taxon>
        <taxon>Alteromonadaceae</taxon>
        <taxon>Catenovulum</taxon>
    </lineage>
</organism>
<dbReference type="SMART" id="SM00267">
    <property type="entry name" value="GGDEF"/>
    <property type="match status" value="1"/>
</dbReference>
<dbReference type="RefSeq" id="WP_035013732.1">
    <property type="nucleotide sequence ID" value="NZ_ARZY01000007.1"/>
</dbReference>
<evidence type="ECO:0008006" key="7">
    <source>
        <dbReference type="Google" id="ProtNLM"/>
    </source>
</evidence>
<sequence length="639" mass="72969">MNIFQRILIQNLVFLLILVSCSAITICTVYENHLQQRQLDHVTQLNRLFEFDKSTPKQLVKNLKTSFDYQWLKVERLSGEVEHIYDANQQGFILSKMLAELLGSKIESQTYANQLADIRISFVLSSRTEYQLIDSLIYALALLFLALTFINAIISRSILSRIIAKSVHHIVRSFNRTQGNEPEKIPTHVLPGEFRELADQLNELRSQLKGQIDHWQQSAESYRHEATKDELTGLGNRLSFVEDLENLLSDEEEENFGVLVVTRASELQNINQNRGYETGDQYVCDVAQNIQRVANNYKNVRLYRINGSDFALLIPHVTIKEAHNFAQNLFGRFTELQQILETNSIGYSGIVPYQAGDSMGELLALADTGISIALTKQTNGWHIQNDKSILNSVSAKYGNQNWKSIIDEVIDKQHVKLYYQPIQPANKTAKVYSEILARFVNAQGDVLPTASFVAMAEKMDKIIDIDKLVVDATIKTIQNKNLNNQFFAINLTARSAHDEQFCVWLERRLLRDSMISAKLVFEVSEFGLQQNIQASQRFIGMLHRTGARLTVERFGVGFTSFKFFRDIKPDFIKVDGSYSRNIDEDKNNQYFLRVIVDLAHRLGISVLAESVETQEEKHALEHIFVDGTQGYFIGKPSEL</sequence>
<dbReference type="InterPro" id="IPR000160">
    <property type="entry name" value="GGDEF_dom"/>
</dbReference>
<dbReference type="SMART" id="SM00052">
    <property type="entry name" value="EAL"/>
    <property type="match status" value="1"/>
</dbReference>
<dbReference type="EMBL" id="ARZY01000007">
    <property type="protein sequence ID" value="EWH11061.1"/>
    <property type="molecule type" value="Genomic_DNA"/>
</dbReference>
<dbReference type="GO" id="GO:0007165">
    <property type="term" value="P:signal transduction"/>
    <property type="evidence" value="ECO:0007669"/>
    <property type="project" value="InterPro"/>
</dbReference>
<dbReference type="AlphaFoldDB" id="W7QGQ2"/>
<keyword evidence="1" id="KW-0472">Membrane</keyword>
<dbReference type="Pfam" id="PF00563">
    <property type="entry name" value="EAL"/>
    <property type="match status" value="1"/>
</dbReference>
<dbReference type="GO" id="GO:0071111">
    <property type="term" value="F:cyclic-guanylate-specific phosphodiesterase activity"/>
    <property type="evidence" value="ECO:0007669"/>
    <property type="project" value="InterPro"/>
</dbReference>
<proteinExistence type="predicted"/>
<evidence type="ECO:0000259" key="3">
    <source>
        <dbReference type="PROSITE" id="PS50885"/>
    </source>
</evidence>
<feature type="transmembrane region" description="Helical" evidence="1">
    <location>
        <begin position="136"/>
        <end position="154"/>
    </location>
</feature>
<feature type="domain" description="GGDEF" evidence="4">
    <location>
        <begin position="255"/>
        <end position="386"/>
    </location>
</feature>
<dbReference type="eggNOG" id="COG2200">
    <property type="taxonomic scope" value="Bacteria"/>
</dbReference>
<dbReference type="Gene3D" id="3.30.70.270">
    <property type="match status" value="1"/>
</dbReference>
<reference evidence="5 6" key="1">
    <citation type="journal article" date="2014" name="Genome Announc.">
        <title>Draft Genome Sequence of the Agar-Degrading Bacterium Catenovulum sp. Strain DS-2, Isolated from Intestines of Haliotis diversicolor.</title>
        <authorList>
            <person name="Shan D."/>
            <person name="Li X."/>
            <person name="Gu Z."/>
            <person name="Wei G."/>
            <person name="Gao Z."/>
            <person name="Shao Z."/>
        </authorList>
    </citation>
    <scope>NUCLEOTIDE SEQUENCE [LARGE SCALE GENOMIC DNA]</scope>
    <source>
        <strain evidence="5 6">DS-2</strain>
    </source>
</reference>
<dbReference type="PROSITE" id="PS50885">
    <property type="entry name" value="HAMP"/>
    <property type="match status" value="1"/>
</dbReference>
<accession>W7QGQ2</accession>
<dbReference type="PATRIC" id="fig|1328313.3.peg.1198"/>
<comment type="caution">
    <text evidence="5">The sequence shown here is derived from an EMBL/GenBank/DDBJ whole genome shotgun (WGS) entry which is preliminary data.</text>
</comment>
<dbReference type="PROSITE" id="PS51257">
    <property type="entry name" value="PROKAR_LIPOPROTEIN"/>
    <property type="match status" value="1"/>
</dbReference>
<dbReference type="Gene3D" id="3.20.20.450">
    <property type="entry name" value="EAL domain"/>
    <property type="match status" value="1"/>
</dbReference>
<evidence type="ECO:0000259" key="4">
    <source>
        <dbReference type="PROSITE" id="PS50887"/>
    </source>
</evidence>
<keyword evidence="6" id="KW-1185">Reference proteome</keyword>
<evidence type="ECO:0000313" key="6">
    <source>
        <dbReference type="Proteomes" id="UP000019276"/>
    </source>
</evidence>
<dbReference type="PANTHER" id="PTHR33121:SF79">
    <property type="entry name" value="CYCLIC DI-GMP PHOSPHODIESTERASE PDED-RELATED"/>
    <property type="match status" value="1"/>
</dbReference>
<dbReference type="InterPro" id="IPR029787">
    <property type="entry name" value="Nucleotide_cyclase"/>
</dbReference>
<dbReference type="PANTHER" id="PTHR33121">
    <property type="entry name" value="CYCLIC DI-GMP PHOSPHODIESTERASE PDEF"/>
    <property type="match status" value="1"/>
</dbReference>
<feature type="domain" description="HAMP" evidence="3">
    <location>
        <begin position="161"/>
        <end position="213"/>
    </location>
</feature>
<dbReference type="PROSITE" id="PS50887">
    <property type="entry name" value="GGDEF"/>
    <property type="match status" value="1"/>
</dbReference>